<evidence type="ECO:0000313" key="1">
    <source>
        <dbReference type="EMBL" id="MEW9492158.1"/>
    </source>
</evidence>
<accession>A0ACC6TQS0</accession>
<gene>
    <name evidence="1" type="ORF">TQ35_0008175</name>
</gene>
<name>A0ACC6TQS0_9CREN</name>
<protein>
    <submittedName>
        <fullName evidence="1">Zinc ribbon domain-containing protein</fullName>
    </submittedName>
</protein>
<organism evidence="1 2">
    <name type="scientific">Candidatus Aramenus sulfurataquae</name>
    <dbReference type="NCBI Taxonomy" id="1326980"/>
    <lineage>
        <taxon>Archaea</taxon>
        <taxon>Thermoproteota</taxon>
        <taxon>Thermoprotei</taxon>
        <taxon>Sulfolobales</taxon>
        <taxon>Sulfolobaceae</taxon>
        <taxon>Candidatus Aramenus</taxon>
    </lineage>
</organism>
<evidence type="ECO:0000313" key="2">
    <source>
        <dbReference type="Proteomes" id="UP000053480"/>
    </source>
</evidence>
<sequence>MQKRFENVNVNLQALAQYLNEWFISKGYQSQYFGYGNYYVIQAKKTGLLRHIFAADRAFTVKLMGAPGILDVNIGIADWVKAEDGIDAVAGDLILGPIGLLAEAGEGLWNLEIEKEVMGVIENYVRMNSYQAPQFPQTYYPQPYPQPPAYPQMRVCPSCGTQNPPNAKFCINCGTRLF</sequence>
<dbReference type="EMBL" id="JZWS03000013">
    <property type="protein sequence ID" value="MEW9492158.1"/>
    <property type="molecule type" value="Genomic_DNA"/>
</dbReference>
<comment type="caution">
    <text evidence="1">The sequence shown here is derived from an EMBL/GenBank/DDBJ whole genome shotgun (WGS) entry which is preliminary data.</text>
</comment>
<dbReference type="Proteomes" id="UP000053480">
    <property type="component" value="Unassembled WGS sequence"/>
</dbReference>
<proteinExistence type="predicted"/>
<reference evidence="1" key="1">
    <citation type="submission" date="2024-07" db="EMBL/GenBank/DDBJ databases">
        <title>Metagenome and Metagenome-Assembled Genomes of Archaea from a hot spring from the geothermal field of Los Azufres, Mexico.</title>
        <authorList>
            <person name="Marin-Paredes R."/>
            <person name="Martinez-Romero E."/>
            <person name="Servin-Garciduenas L.E."/>
        </authorList>
    </citation>
    <scope>NUCLEOTIDE SEQUENCE</scope>
    <source>
        <strain evidence="1">AZ1-454</strain>
    </source>
</reference>